<feature type="transmembrane region" description="Helical" evidence="11">
    <location>
        <begin position="143"/>
        <end position="166"/>
    </location>
</feature>
<keyword evidence="15" id="KW-1185">Reference proteome</keyword>
<comment type="subcellular location">
    <subcellularLocation>
        <location evidence="1">Cell membrane</location>
        <topology evidence="1">Multi-pass membrane protein</topology>
    </subcellularLocation>
</comment>
<comment type="caution">
    <text evidence="14">The sequence shown here is derived from an EMBL/GenBank/DDBJ whole genome shotgun (WGS) entry which is preliminary data.</text>
</comment>
<evidence type="ECO:0000256" key="6">
    <source>
        <dbReference type="ARBA" id="ARBA00022692"/>
    </source>
</evidence>
<evidence type="ECO:0000259" key="12">
    <source>
        <dbReference type="PROSITE" id="PS50893"/>
    </source>
</evidence>
<dbReference type="InterPro" id="IPR036640">
    <property type="entry name" value="ABC1_TM_sf"/>
</dbReference>
<keyword evidence="8 14" id="KW-0067">ATP-binding</keyword>
<evidence type="ECO:0000256" key="7">
    <source>
        <dbReference type="ARBA" id="ARBA00022741"/>
    </source>
</evidence>
<evidence type="ECO:0000313" key="14">
    <source>
        <dbReference type="EMBL" id="MBB5752632.1"/>
    </source>
</evidence>
<evidence type="ECO:0000256" key="8">
    <source>
        <dbReference type="ARBA" id="ARBA00022840"/>
    </source>
</evidence>
<evidence type="ECO:0000256" key="10">
    <source>
        <dbReference type="ARBA" id="ARBA00023136"/>
    </source>
</evidence>
<dbReference type="InterPro" id="IPR017871">
    <property type="entry name" value="ABC_transporter-like_CS"/>
</dbReference>
<keyword evidence="10 11" id="KW-0472">Membrane</keyword>
<keyword evidence="4" id="KW-1003">Cell membrane</keyword>
<dbReference type="CDD" id="cd18575">
    <property type="entry name" value="ABC_6TM_bac_exporter_ABCB8_10_like"/>
    <property type="match status" value="1"/>
</dbReference>
<dbReference type="Gene3D" id="3.40.50.300">
    <property type="entry name" value="P-loop containing nucleotide triphosphate hydrolases"/>
    <property type="match status" value="1"/>
</dbReference>
<evidence type="ECO:0000256" key="9">
    <source>
        <dbReference type="ARBA" id="ARBA00022989"/>
    </source>
</evidence>
<comment type="similarity">
    <text evidence="2">Belongs to the ABC transporter superfamily.</text>
</comment>
<dbReference type="SUPFAM" id="SSF52540">
    <property type="entry name" value="P-loop containing nucleoside triphosphate hydrolases"/>
    <property type="match status" value="1"/>
</dbReference>
<dbReference type="EMBL" id="JACHOO010000003">
    <property type="protein sequence ID" value="MBB5752632.1"/>
    <property type="molecule type" value="Genomic_DNA"/>
</dbReference>
<dbReference type="Pfam" id="PF00005">
    <property type="entry name" value="ABC_tran"/>
    <property type="match status" value="1"/>
</dbReference>
<dbReference type="PROSITE" id="PS50893">
    <property type="entry name" value="ABC_TRANSPORTER_2"/>
    <property type="match status" value="1"/>
</dbReference>
<keyword evidence="3" id="KW-0813">Transport</keyword>
<reference evidence="14 15" key="1">
    <citation type="submission" date="2020-08" db="EMBL/GenBank/DDBJ databases">
        <title>Genomic Encyclopedia of Type Strains, Phase IV (KMG-IV): sequencing the most valuable type-strain genomes for metagenomic binning, comparative biology and taxonomic classification.</title>
        <authorList>
            <person name="Goeker M."/>
        </authorList>
    </citation>
    <scope>NUCLEOTIDE SEQUENCE [LARGE SCALE GENOMIC DNA]</scope>
    <source>
        <strain evidence="14 15">DSM 16268</strain>
    </source>
</reference>
<feature type="transmembrane region" description="Helical" evidence="11">
    <location>
        <begin position="172"/>
        <end position="191"/>
    </location>
</feature>
<dbReference type="PROSITE" id="PS00211">
    <property type="entry name" value="ABC_TRANSPORTER_1"/>
    <property type="match status" value="1"/>
</dbReference>
<dbReference type="GO" id="GO:0016887">
    <property type="term" value="F:ATP hydrolysis activity"/>
    <property type="evidence" value="ECO:0007669"/>
    <property type="project" value="InterPro"/>
</dbReference>
<dbReference type="PROSITE" id="PS50929">
    <property type="entry name" value="ABC_TM1F"/>
    <property type="match status" value="1"/>
</dbReference>
<dbReference type="GO" id="GO:0090374">
    <property type="term" value="P:oligopeptide export from mitochondrion"/>
    <property type="evidence" value="ECO:0007669"/>
    <property type="project" value="TreeGrafter"/>
</dbReference>
<protein>
    <submittedName>
        <fullName evidence="14">ATP-binding cassette subfamily B protein</fullName>
    </submittedName>
</protein>
<sequence>MANEDTERTGGRAAKLRPLAMLVPYLLRRKAMLAAAGVALLLAAGATLAIPLAVRRMIDHGFSASDAATIDSYFLALCGVVAVLAAASSARYYFVTMIGERVVADLRAEVFSHLTRLGIDFFDAARSGELVSRLSADTTQLKAAAGSNVSIALRNLLLFVGAIGLMVATSPWLSLLVVAALPVVVLPLVAFGRRVRGRARAAQDALAEATAFATEAIGAVRIVKAFTAENRVAARFRDAAELAYRTARSTTAARALLTGFGIFVVFASMIIVLWSGAQDVLSGRMSPGTLGQFLFYAVLAAGALGELSQVWGEIANAAGSAERLSEILRETPSVRAPAQPVALPTRVRGAIAFEEVSFRYPEGERGAALTDISFQVAPGERVAIIGPSGAGKSTLFNLLLRFYDPSAGRVTLEGVDLRRLDPAALRDQIAIVPQDTTVFAATLAENLRFGRPDADDAALARAARAAHADEFIAGLPQGFDTLLGERGIALSGGQRQRVAIARALLREAPILLLDEATSALDSESEVAVQAALDTLMRGRTTLVIAHRLATILKADRILVLDDGRLVEEGTHETLILKNGLYARLARLQFRADAA</sequence>
<dbReference type="Proteomes" id="UP000523821">
    <property type="component" value="Unassembled WGS sequence"/>
</dbReference>
<keyword evidence="9 11" id="KW-1133">Transmembrane helix</keyword>
<gene>
    <name evidence="14" type="ORF">GGQ63_001686</name>
</gene>
<dbReference type="SMART" id="SM00382">
    <property type="entry name" value="AAA"/>
    <property type="match status" value="1"/>
</dbReference>
<keyword evidence="6 11" id="KW-0812">Transmembrane</keyword>
<dbReference type="InterPro" id="IPR039421">
    <property type="entry name" value="Type_1_exporter"/>
</dbReference>
<keyword evidence="5" id="KW-0762">Sugar transport</keyword>
<feature type="transmembrane region" description="Helical" evidence="11">
    <location>
        <begin position="255"/>
        <end position="277"/>
    </location>
</feature>
<evidence type="ECO:0000256" key="2">
    <source>
        <dbReference type="ARBA" id="ARBA00005417"/>
    </source>
</evidence>
<dbReference type="FunFam" id="3.40.50.300:FF:000221">
    <property type="entry name" value="Multidrug ABC transporter ATP-binding protein"/>
    <property type="match status" value="1"/>
</dbReference>
<name>A0A7W9CVF3_9HYPH</name>
<evidence type="ECO:0000256" key="5">
    <source>
        <dbReference type="ARBA" id="ARBA00022597"/>
    </source>
</evidence>
<keyword evidence="7" id="KW-0547">Nucleotide-binding</keyword>
<feature type="domain" description="ABC transmembrane type-1" evidence="13">
    <location>
        <begin position="34"/>
        <end position="316"/>
    </location>
</feature>
<dbReference type="InterPro" id="IPR003593">
    <property type="entry name" value="AAA+_ATPase"/>
</dbReference>
<dbReference type="InterPro" id="IPR003439">
    <property type="entry name" value="ABC_transporter-like_ATP-bd"/>
</dbReference>
<evidence type="ECO:0000256" key="1">
    <source>
        <dbReference type="ARBA" id="ARBA00004651"/>
    </source>
</evidence>
<dbReference type="Gene3D" id="1.20.1560.10">
    <property type="entry name" value="ABC transporter type 1, transmembrane domain"/>
    <property type="match status" value="1"/>
</dbReference>
<dbReference type="PANTHER" id="PTHR43394:SF1">
    <property type="entry name" value="ATP-BINDING CASSETTE SUB-FAMILY B MEMBER 10, MITOCHONDRIAL"/>
    <property type="match status" value="1"/>
</dbReference>
<accession>A0A7W9CVF3</accession>
<dbReference type="InterPro" id="IPR011527">
    <property type="entry name" value="ABC1_TM_dom"/>
</dbReference>
<dbReference type="AlphaFoldDB" id="A0A7W9CVF3"/>
<feature type="transmembrane region" description="Helical" evidence="11">
    <location>
        <begin position="73"/>
        <end position="94"/>
    </location>
</feature>
<evidence type="ECO:0000256" key="3">
    <source>
        <dbReference type="ARBA" id="ARBA00022448"/>
    </source>
</evidence>
<dbReference type="GO" id="GO:0005886">
    <property type="term" value="C:plasma membrane"/>
    <property type="evidence" value="ECO:0007669"/>
    <property type="project" value="UniProtKB-SubCell"/>
</dbReference>
<dbReference type="PANTHER" id="PTHR43394">
    <property type="entry name" value="ATP-DEPENDENT PERMEASE MDL1, MITOCHONDRIAL"/>
    <property type="match status" value="1"/>
</dbReference>
<dbReference type="NCBIfam" id="TIGR02204">
    <property type="entry name" value="MsbA_rel"/>
    <property type="match status" value="1"/>
</dbReference>
<evidence type="ECO:0000256" key="4">
    <source>
        <dbReference type="ARBA" id="ARBA00022475"/>
    </source>
</evidence>
<proteinExistence type="inferred from homology"/>
<dbReference type="GO" id="GO:0005524">
    <property type="term" value="F:ATP binding"/>
    <property type="evidence" value="ECO:0007669"/>
    <property type="project" value="UniProtKB-KW"/>
</dbReference>
<dbReference type="GO" id="GO:0015421">
    <property type="term" value="F:ABC-type oligopeptide transporter activity"/>
    <property type="evidence" value="ECO:0007669"/>
    <property type="project" value="TreeGrafter"/>
</dbReference>
<evidence type="ECO:0000313" key="15">
    <source>
        <dbReference type="Proteomes" id="UP000523821"/>
    </source>
</evidence>
<feature type="domain" description="ABC transporter" evidence="12">
    <location>
        <begin position="351"/>
        <end position="587"/>
    </location>
</feature>
<dbReference type="SUPFAM" id="SSF90123">
    <property type="entry name" value="ABC transporter transmembrane region"/>
    <property type="match status" value="1"/>
</dbReference>
<organism evidence="14 15">
    <name type="scientific">Prosthecomicrobium pneumaticum</name>
    <dbReference type="NCBI Taxonomy" id="81895"/>
    <lineage>
        <taxon>Bacteria</taxon>
        <taxon>Pseudomonadati</taxon>
        <taxon>Pseudomonadota</taxon>
        <taxon>Alphaproteobacteria</taxon>
        <taxon>Hyphomicrobiales</taxon>
        <taxon>Kaistiaceae</taxon>
        <taxon>Prosthecomicrobium</taxon>
    </lineage>
</organism>
<dbReference type="RefSeq" id="WP_183854611.1">
    <property type="nucleotide sequence ID" value="NZ_JACHOO010000003.1"/>
</dbReference>
<dbReference type="InterPro" id="IPR011918">
    <property type="entry name" value="ABC_MsbA_ATP-bd"/>
</dbReference>
<evidence type="ECO:0000256" key="11">
    <source>
        <dbReference type="SAM" id="Phobius"/>
    </source>
</evidence>
<evidence type="ECO:0000259" key="13">
    <source>
        <dbReference type="PROSITE" id="PS50929"/>
    </source>
</evidence>
<dbReference type="InterPro" id="IPR027417">
    <property type="entry name" value="P-loop_NTPase"/>
</dbReference>
<dbReference type="Pfam" id="PF00664">
    <property type="entry name" value="ABC_membrane"/>
    <property type="match status" value="1"/>
</dbReference>